<accession>D5EP54</accession>
<evidence type="ECO:0000256" key="2">
    <source>
        <dbReference type="ARBA" id="ARBA00022676"/>
    </source>
</evidence>
<dbReference type="InterPro" id="IPR041058">
    <property type="entry name" value="FucT_N"/>
</dbReference>
<dbReference type="PANTHER" id="PTHR11929">
    <property type="entry name" value="ALPHA- 1,3 -FUCOSYLTRANSFERASE"/>
    <property type="match status" value="1"/>
</dbReference>
<evidence type="ECO:0000259" key="4">
    <source>
        <dbReference type="Pfam" id="PF00852"/>
    </source>
</evidence>
<dbReference type="AlphaFoldDB" id="D5EP54"/>
<dbReference type="Gene3D" id="3.40.50.11660">
    <property type="entry name" value="Glycosyl transferase family 10, C-terminal domain"/>
    <property type="match status" value="1"/>
</dbReference>
<dbReference type="Pfam" id="PF18025">
    <property type="entry name" value="FucT_N"/>
    <property type="match status" value="1"/>
</dbReference>
<feature type="domain" description="Fucosyltransferase C-terminal" evidence="4">
    <location>
        <begin position="117"/>
        <end position="249"/>
    </location>
</feature>
<gene>
    <name evidence="6" type="ordered locus">Caka_2548</name>
</gene>
<evidence type="ECO:0000256" key="1">
    <source>
        <dbReference type="ARBA" id="ARBA00008919"/>
    </source>
</evidence>
<proteinExistence type="inferred from homology"/>
<dbReference type="InterPro" id="IPR001503">
    <property type="entry name" value="Glyco_trans_10"/>
</dbReference>
<dbReference type="Proteomes" id="UP000000925">
    <property type="component" value="Chromosome"/>
</dbReference>
<organism evidence="6 7">
    <name type="scientific">Coraliomargarita akajimensis (strain DSM 45221 / IAM 15411 / JCM 23193 / KCTC 12865 / 04OKA010-24)</name>
    <dbReference type="NCBI Taxonomy" id="583355"/>
    <lineage>
        <taxon>Bacteria</taxon>
        <taxon>Pseudomonadati</taxon>
        <taxon>Verrucomicrobiota</taxon>
        <taxon>Opitutia</taxon>
        <taxon>Puniceicoccales</taxon>
        <taxon>Coraliomargaritaceae</taxon>
        <taxon>Coraliomargarita</taxon>
    </lineage>
</organism>
<comment type="similarity">
    <text evidence="1">Belongs to the glycosyltransferase 10 family.</text>
</comment>
<sequence>MKPTKRIAIVDAGRTPDIVHAVLPFIEERYNLEITDDRDADYVFHSCLGHEVLKYSGIRIFVTGECVSPDFNISDYALAFDPIDFGDRYIRLPLIRLFTEAYESLCAPRAEPEQILAKKNGFCAYVMSNTKNSAPERVELFEALSRYQPVASGGKWRNNVGGPVADKIAFQSTHKFVLALENESYPGYLTEKFAQAAQSNAIPIYWGDPTITDIINPRAFVNVRDFQSTDALVSHIQSLDQDDAAYLSMLSEPWFRGGKEPEEWRAQGYRDFLANIFEQPKERAYRRNRSRWGKKYEGRYYDMAFRPQRQFATLTKTALRRLRHSGQ</sequence>
<feature type="domain" description="Alpha-(1,3)-fucosyltransferase FucT N-terminal" evidence="5">
    <location>
        <begin position="20"/>
        <end position="97"/>
    </location>
</feature>
<dbReference type="CAZy" id="GT10">
    <property type="family name" value="Glycosyltransferase Family 10"/>
</dbReference>
<reference evidence="6 7" key="1">
    <citation type="journal article" date="2010" name="Stand. Genomic Sci.">
        <title>Complete genome sequence of Coraliomargarita akajimensis type strain (04OKA010-24).</title>
        <authorList>
            <person name="Mavromatis K."/>
            <person name="Abt B."/>
            <person name="Brambilla E."/>
            <person name="Lapidus A."/>
            <person name="Copeland A."/>
            <person name="Deshpande S."/>
            <person name="Nolan M."/>
            <person name="Lucas S."/>
            <person name="Tice H."/>
            <person name="Cheng J.F."/>
            <person name="Han C."/>
            <person name="Detter J.C."/>
            <person name="Woyke T."/>
            <person name="Goodwin L."/>
            <person name="Pitluck S."/>
            <person name="Held B."/>
            <person name="Brettin T."/>
            <person name="Tapia R."/>
            <person name="Ivanova N."/>
            <person name="Mikhailova N."/>
            <person name="Pati A."/>
            <person name="Liolios K."/>
            <person name="Chen A."/>
            <person name="Palaniappan K."/>
            <person name="Land M."/>
            <person name="Hauser L."/>
            <person name="Chang Y.J."/>
            <person name="Jeffries C.D."/>
            <person name="Rohde M."/>
            <person name="Goker M."/>
            <person name="Bristow J."/>
            <person name="Eisen J.A."/>
            <person name="Markowitz V."/>
            <person name="Hugenholtz P."/>
            <person name="Klenk H.P."/>
            <person name="Kyrpides N.C."/>
        </authorList>
    </citation>
    <scope>NUCLEOTIDE SEQUENCE [LARGE SCALE GENOMIC DNA]</scope>
    <source>
        <strain evidence="7">DSM 45221 / IAM 15411 / JCM 23193 / KCTC 12865</strain>
    </source>
</reference>
<dbReference type="EMBL" id="CP001998">
    <property type="protein sequence ID" value="ADE55564.1"/>
    <property type="molecule type" value="Genomic_DNA"/>
</dbReference>
<name>D5EP54_CORAD</name>
<dbReference type="Pfam" id="PF00852">
    <property type="entry name" value="Glyco_transf_10"/>
    <property type="match status" value="1"/>
</dbReference>
<dbReference type="InterPro" id="IPR055270">
    <property type="entry name" value="Glyco_tran_10_C"/>
</dbReference>
<dbReference type="GO" id="GO:0016020">
    <property type="term" value="C:membrane"/>
    <property type="evidence" value="ECO:0007669"/>
    <property type="project" value="InterPro"/>
</dbReference>
<evidence type="ECO:0000256" key="3">
    <source>
        <dbReference type="ARBA" id="ARBA00022679"/>
    </source>
</evidence>
<dbReference type="STRING" id="583355.Caka_2548"/>
<keyword evidence="3 6" id="KW-0808">Transferase</keyword>
<dbReference type="RefSeq" id="WP_013044286.1">
    <property type="nucleotide sequence ID" value="NC_014008.1"/>
</dbReference>
<dbReference type="PANTHER" id="PTHR11929:SF194">
    <property type="entry name" value="ALPHA-(1,3)-FUCOSYLTRANSFERASE 10"/>
    <property type="match status" value="1"/>
</dbReference>
<dbReference type="SUPFAM" id="SSF53756">
    <property type="entry name" value="UDP-Glycosyltransferase/glycogen phosphorylase"/>
    <property type="match status" value="1"/>
</dbReference>
<dbReference type="HOGENOM" id="CLU_045377_0_0_0"/>
<dbReference type="eggNOG" id="ENOG502Z8NG">
    <property type="taxonomic scope" value="Bacteria"/>
</dbReference>
<keyword evidence="7" id="KW-1185">Reference proteome</keyword>
<evidence type="ECO:0000259" key="5">
    <source>
        <dbReference type="Pfam" id="PF18025"/>
    </source>
</evidence>
<keyword evidence="2 6" id="KW-0328">Glycosyltransferase</keyword>
<dbReference type="KEGG" id="caa:Caka_2548"/>
<dbReference type="InterPro" id="IPR038577">
    <property type="entry name" value="GT10-like_C_sf"/>
</dbReference>
<dbReference type="GO" id="GO:0008417">
    <property type="term" value="F:fucosyltransferase activity"/>
    <property type="evidence" value="ECO:0007669"/>
    <property type="project" value="InterPro"/>
</dbReference>
<evidence type="ECO:0000313" key="6">
    <source>
        <dbReference type="EMBL" id="ADE55564.1"/>
    </source>
</evidence>
<protein>
    <submittedName>
        <fullName evidence="6">Alpha-1,3-fucosyltransferase</fullName>
    </submittedName>
</protein>
<evidence type="ECO:0000313" key="7">
    <source>
        <dbReference type="Proteomes" id="UP000000925"/>
    </source>
</evidence>